<reference evidence="1 2" key="1">
    <citation type="journal article" date="2009" name="Appl. Environ. Microbiol.">
        <title>Rhizobium sp. strain NGR234 possesses a remarkable number of secretion systems.</title>
        <authorList>
            <person name="Schmeisser C."/>
            <person name="Liesegang H."/>
            <person name="Krysciak D."/>
            <person name="Bakkou N."/>
            <person name="Le Quere A."/>
            <person name="Wollherr A."/>
            <person name="Heinemeyer I."/>
            <person name="Morgenstern B."/>
            <person name="Pommerening-Roeser A."/>
            <person name="Flores M."/>
            <person name="Palacios R."/>
            <person name="Brenner S."/>
            <person name="Gottschalk G."/>
            <person name="Schmitz R.A."/>
            <person name="Broughton W.J."/>
            <person name="Perret X."/>
            <person name="Strittmatter A.W."/>
            <person name="Streit W.R."/>
        </authorList>
    </citation>
    <scope>NUCLEOTIDE SEQUENCE [LARGE SCALE GENOMIC DNA]</scope>
    <source>
        <strain evidence="2">NBRC 101917 / NGR234</strain>
    </source>
</reference>
<proteinExistence type="predicted"/>
<protein>
    <submittedName>
        <fullName evidence="1">Uncharacterized protein</fullName>
    </submittedName>
</protein>
<sequence length="62" mass="7158">MKPDLTDEQWRRMKEEFGDVAVENPGMLADLLDMLTSKKSERTRTRNEKPALSARYLASLNC</sequence>
<dbReference type="Proteomes" id="UP000001054">
    <property type="component" value="Chromosome"/>
</dbReference>
<dbReference type="AlphaFoldDB" id="C3MHP1"/>
<evidence type="ECO:0000313" key="2">
    <source>
        <dbReference type="Proteomes" id="UP000001054"/>
    </source>
</evidence>
<dbReference type="PATRIC" id="fig|394.7.peg.3391"/>
<keyword evidence="2" id="KW-1185">Reference proteome</keyword>
<dbReference type="KEGG" id="rhi:NGR_c05760"/>
<organism evidence="1 2">
    <name type="scientific">Sinorhizobium fredii (strain NBRC 101917 / NGR234)</name>
    <dbReference type="NCBI Taxonomy" id="394"/>
    <lineage>
        <taxon>Bacteria</taxon>
        <taxon>Pseudomonadati</taxon>
        <taxon>Pseudomonadota</taxon>
        <taxon>Alphaproteobacteria</taxon>
        <taxon>Hyphomicrobiales</taxon>
        <taxon>Rhizobiaceae</taxon>
        <taxon>Sinorhizobium/Ensifer group</taxon>
        <taxon>Sinorhizobium</taxon>
    </lineage>
</organism>
<dbReference type="EMBL" id="CP001389">
    <property type="protein sequence ID" value="ACP24369.1"/>
    <property type="molecule type" value="Genomic_DNA"/>
</dbReference>
<accession>C3MHP1</accession>
<evidence type="ECO:0000313" key="1">
    <source>
        <dbReference type="EMBL" id="ACP24369.1"/>
    </source>
</evidence>
<name>C3MHP1_SINFN</name>
<gene>
    <name evidence="1" type="ordered locus">NGR_c05760</name>
</gene>
<dbReference type="STRING" id="394.NGR_c05760"/>
<dbReference type="HOGENOM" id="CLU_2901162_0_0_5"/>